<evidence type="ECO:0000256" key="1">
    <source>
        <dbReference type="ARBA" id="ARBA00004141"/>
    </source>
</evidence>
<dbReference type="OrthoDB" id="9762833at2"/>
<keyword evidence="3 6" id="KW-0812">Transmembrane</keyword>
<dbReference type="PROSITE" id="PS00610">
    <property type="entry name" value="NA_NEUROTRAN_SYMP_1"/>
    <property type="match status" value="1"/>
</dbReference>
<keyword evidence="5 7" id="KW-0472">Membrane</keyword>
<comment type="subcellular location">
    <subcellularLocation>
        <location evidence="1">Membrane</location>
        <topology evidence="1">Multi-pass membrane protein</topology>
    </subcellularLocation>
</comment>
<evidence type="ECO:0000256" key="2">
    <source>
        <dbReference type="ARBA" id="ARBA00022448"/>
    </source>
</evidence>
<feature type="transmembrane region" description="Helical" evidence="7">
    <location>
        <begin position="183"/>
        <end position="200"/>
    </location>
</feature>
<dbReference type="RefSeq" id="WP_072913338.1">
    <property type="nucleotide sequence ID" value="NZ_FRAR01000013.1"/>
</dbReference>
<dbReference type="Proteomes" id="UP000183997">
    <property type="component" value="Unassembled WGS sequence"/>
</dbReference>
<dbReference type="AlphaFoldDB" id="A0A1M6SD43"/>
<dbReference type="SUPFAM" id="SSF161070">
    <property type="entry name" value="SNF-like"/>
    <property type="match status" value="1"/>
</dbReference>
<keyword evidence="2 6" id="KW-0813">Transport</keyword>
<dbReference type="PANTHER" id="PTHR42948:SF1">
    <property type="entry name" value="TRANSPORTER"/>
    <property type="match status" value="1"/>
</dbReference>
<dbReference type="Pfam" id="PF00209">
    <property type="entry name" value="SNF"/>
    <property type="match status" value="2"/>
</dbReference>
<dbReference type="NCBIfam" id="NF037979">
    <property type="entry name" value="Na_transp"/>
    <property type="match status" value="1"/>
</dbReference>
<feature type="transmembrane region" description="Helical" evidence="7">
    <location>
        <begin position="95"/>
        <end position="124"/>
    </location>
</feature>
<dbReference type="InterPro" id="IPR000175">
    <property type="entry name" value="Na/ntran_symport"/>
</dbReference>
<dbReference type="GO" id="GO:0015293">
    <property type="term" value="F:symporter activity"/>
    <property type="evidence" value="ECO:0007669"/>
    <property type="project" value="UniProtKB-KW"/>
</dbReference>
<keyword evidence="6" id="KW-0769">Symport</keyword>
<evidence type="ECO:0000256" key="3">
    <source>
        <dbReference type="ARBA" id="ARBA00022692"/>
    </source>
</evidence>
<feature type="transmembrane region" description="Helical" evidence="7">
    <location>
        <begin position="432"/>
        <end position="458"/>
    </location>
</feature>
<evidence type="ECO:0000256" key="5">
    <source>
        <dbReference type="ARBA" id="ARBA00023136"/>
    </source>
</evidence>
<feature type="transmembrane region" description="Helical" evidence="7">
    <location>
        <begin position="21"/>
        <end position="38"/>
    </location>
</feature>
<dbReference type="GO" id="GO:0016020">
    <property type="term" value="C:membrane"/>
    <property type="evidence" value="ECO:0007669"/>
    <property type="project" value="UniProtKB-SubCell"/>
</dbReference>
<organism evidence="8 9">
    <name type="scientific">Desulforamulus aeronauticus DSM 10349</name>
    <dbReference type="NCBI Taxonomy" id="1121421"/>
    <lineage>
        <taxon>Bacteria</taxon>
        <taxon>Bacillati</taxon>
        <taxon>Bacillota</taxon>
        <taxon>Clostridia</taxon>
        <taxon>Eubacteriales</taxon>
        <taxon>Peptococcaceae</taxon>
        <taxon>Desulforamulus</taxon>
    </lineage>
</organism>
<protein>
    <recommendedName>
        <fullName evidence="6">Transporter</fullName>
    </recommendedName>
</protein>
<dbReference type="EMBL" id="FRAR01000013">
    <property type="protein sequence ID" value="SHK42569.1"/>
    <property type="molecule type" value="Genomic_DNA"/>
</dbReference>
<comment type="similarity">
    <text evidence="6">Belongs to the sodium:neurotransmitter symporter (SNF) (TC 2.A.22) family.</text>
</comment>
<dbReference type="PRINTS" id="PR00176">
    <property type="entry name" value="NANEUSMPORT"/>
</dbReference>
<dbReference type="PANTHER" id="PTHR42948">
    <property type="entry name" value="TRANSPORTER"/>
    <property type="match status" value="1"/>
</dbReference>
<proteinExistence type="inferred from homology"/>
<feature type="transmembrane region" description="Helical" evidence="7">
    <location>
        <begin position="394"/>
        <end position="411"/>
    </location>
</feature>
<feature type="transmembrane region" description="Helical" evidence="7">
    <location>
        <begin position="307"/>
        <end position="333"/>
    </location>
</feature>
<dbReference type="InterPro" id="IPR047218">
    <property type="entry name" value="YocR/YhdH-like"/>
</dbReference>
<evidence type="ECO:0000313" key="8">
    <source>
        <dbReference type="EMBL" id="SHK42569.1"/>
    </source>
</evidence>
<gene>
    <name evidence="8" type="ORF">SAMN02745123_01813</name>
</gene>
<keyword evidence="9" id="KW-1185">Reference proteome</keyword>
<evidence type="ECO:0000256" key="6">
    <source>
        <dbReference type="RuleBase" id="RU003732"/>
    </source>
</evidence>
<feature type="transmembrane region" description="Helical" evidence="7">
    <location>
        <begin position="50"/>
        <end position="74"/>
    </location>
</feature>
<feature type="transmembrane region" description="Helical" evidence="7">
    <location>
        <begin position="263"/>
        <end position="287"/>
    </location>
</feature>
<evidence type="ECO:0000313" key="9">
    <source>
        <dbReference type="Proteomes" id="UP000183997"/>
    </source>
</evidence>
<dbReference type="CDD" id="cd10336">
    <property type="entry name" value="SLC6sbd_Tyt1-Like"/>
    <property type="match status" value="1"/>
</dbReference>
<evidence type="ECO:0000256" key="7">
    <source>
        <dbReference type="SAM" id="Phobius"/>
    </source>
</evidence>
<sequence length="462" mass="49373">MAQTNLSQTSMGHREGFGSTLGVIAATLGSAVGLGNIWKFPYVTGENGGAAFILIYLLFASLIGLPVMISEFIMGRRSNAASVGAFKRLAPGTPWFLTGISGVIVAFLIMSYYTSVAGWVYAYIFKAMSGGLLTTDPKVSEQAFTGFISGVWSPLIWQWIVLLVTGAIILAGVKKGIERITKMLLPVLFLLLIVCVIRAVTLPGASEGIAFLFKPDFSKITGATILAAMGLAFFKLSVGMGVMTTYGSYIGKSESLFSTGVKVMLADTCVSMLAGLAIFPAVFAFGFTPDKGASLLFMTIPMVFNSMPFGGFFLTIFFILASIAATGAMISLFNTPVAYLNEELGWSRKSATVVTGLMMALIGSTATLSNSILANFKLFGMTMFDLFGYATDNIMMPLTGLIIALFVGWRLSKYDVADELSNGGSLNNRTFVKFYLIAVRFVAPAAIIVVLLSGLGFFQFLK</sequence>
<dbReference type="InterPro" id="IPR037272">
    <property type="entry name" value="SNS_sf"/>
</dbReference>
<dbReference type="PROSITE" id="PS50267">
    <property type="entry name" value="NA_NEUROTRAN_SYMP_3"/>
    <property type="match status" value="1"/>
</dbReference>
<feature type="transmembrane region" description="Helical" evidence="7">
    <location>
        <begin position="144"/>
        <end position="171"/>
    </location>
</feature>
<feature type="transmembrane region" description="Helical" evidence="7">
    <location>
        <begin position="220"/>
        <end position="242"/>
    </location>
</feature>
<keyword evidence="4 7" id="KW-1133">Transmembrane helix</keyword>
<name>A0A1M6SD43_9FIRM</name>
<dbReference type="STRING" id="1121421.SAMN02745123_01813"/>
<reference evidence="9" key="1">
    <citation type="submission" date="2016-11" db="EMBL/GenBank/DDBJ databases">
        <authorList>
            <person name="Varghese N."/>
            <person name="Submissions S."/>
        </authorList>
    </citation>
    <scope>NUCLEOTIDE SEQUENCE [LARGE SCALE GENOMIC DNA]</scope>
    <source>
        <strain evidence="9">DSM 10349</strain>
    </source>
</reference>
<accession>A0A1M6SD43</accession>
<evidence type="ECO:0000256" key="4">
    <source>
        <dbReference type="ARBA" id="ARBA00022989"/>
    </source>
</evidence>
<feature type="transmembrane region" description="Helical" evidence="7">
    <location>
        <begin position="353"/>
        <end position="374"/>
    </location>
</feature>